<protein>
    <recommendedName>
        <fullName evidence="1">CNH domain-containing protein</fullName>
    </recommendedName>
</protein>
<feature type="domain" description="CNH" evidence="1">
    <location>
        <begin position="4"/>
        <end position="144"/>
    </location>
</feature>
<evidence type="ECO:0000313" key="2">
    <source>
        <dbReference type="Ensembl" id="ENSLLEP00000026298.1"/>
    </source>
</evidence>
<keyword evidence="3" id="KW-1185">Reference proteome</keyword>
<reference evidence="2" key="1">
    <citation type="submission" date="2025-08" db="UniProtKB">
        <authorList>
            <consortium name="Ensembl"/>
        </authorList>
    </citation>
    <scope>IDENTIFICATION</scope>
</reference>
<dbReference type="InterPro" id="IPR001180">
    <property type="entry name" value="CNH_dom"/>
</dbReference>
<dbReference type="Proteomes" id="UP000694569">
    <property type="component" value="Unplaced"/>
</dbReference>
<proteinExistence type="predicted"/>
<dbReference type="GeneTree" id="ENSGT00940000160308"/>
<dbReference type="OrthoDB" id="8693905at2759"/>
<reference evidence="2" key="2">
    <citation type="submission" date="2025-09" db="UniProtKB">
        <authorList>
            <consortium name="Ensembl"/>
        </authorList>
    </citation>
    <scope>IDENTIFICATION</scope>
</reference>
<organism evidence="2 3">
    <name type="scientific">Leptobrachium leishanense</name>
    <name type="common">Leishan spiny toad</name>
    <dbReference type="NCBI Taxonomy" id="445787"/>
    <lineage>
        <taxon>Eukaryota</taxon>
        <taxon>Metazoa</taxon>
        <taxon>Chordata</taxon>
        <taxon>Craniata</taxon>
        <taxon>Vertebrata</taxon>
        <taxon>Euteleostomi</taxon>
        <taxon>Amphibia</taxon>
        <taxon>Batrachia</taxon>
        <taxon>Anura</taxon>
        <taxon>Pelobatoidea</taxon>
        <taxon>Megophryidae</taxon>
        <taxon>Leptobrachium</taxon>
    </lineage>
</organism>
<dbReference type="Ensembl" id="ENSLLET00000027307.1">
    <property type="protein sequence ID" value="ENSLLEP00000026298.1"/>
    <property type="gene ID" value="ENSLLEG00000016698.1"/>
</dbReference>
<evidence type="ECO:0000259" key="1">
    <source>
        <dbReference type="Pfam" id="PF00780"/>
    </source>
</evidence>
<evidence type="ECO:0000313" key="3">
    <source>
        <dbReference type="Proteomes" id="UP000694569"/>
    </source>
</evidence>
<name>A0A8C5PQC9_9ANUR</name>
<dbReference type="AlphaFoldDB" id="A0A8C5PQC9"/>
<accession>A0A8C5PQC9</accession>
<dbReference type="Pfam" id="PF00780">
    <property type="entry name" value="CNH"/>
    <property type="match status" value="1"/>
</dbReference>
<sequence length="151" mass="16622">MLLKHFDFPLPCPLRLFQMLVIPGEQYPLVCIGVRKVPALSLRVQFQTVNLNSLTSWFTDSGSDSSWVGPVQLVQRGSDGVLVLTDNTLSFVDLHGEAIHGSHVPEVLFTFSVEAVAVTGDKILVLRNKGYQELDLWSAEVRHALDPPGGI</sequence>